<dbReference type="Proteomes" id="UP001652564">
    <property type="component" value="Unassembled WGS sequence"/>
</dbReference>
<sequence length="148" mass="15780">MIQRNRNTEGRSIGFVPATGCVIFGLVAGAALAQMSGPTEHQGLTVDKLGVIEEEMLRRQTGLEGYFMQLRAITIAPGGQIAEHSHEKRPGLVKVIAGVTVEGRAAGETEFSEDGADAIIEDGDTVHWFYNRTDAPATAIVCDLTPVS</sequence>
<evidence type="ECO:0000256" key="1">
    <source>
        <dbReference type="SAM" id="Phobius"/>
    </source>
</evidence>
<dbReference type="Gene3D" id="2.60.120.10">
    <property type="entry name" value="Jelly Rolls"/>
    <property type="match status" value="1"/>
</dbReference>
<comment type="caution">
    <text evidence="2">The sequence shown here is derived from an EMBL/GenBank/DDBJ whole genome shotgun (WGS) entry which is preliminary data.</text>
</comment>
<keyword evidence="1" id="KW-1133">Transmembrane helix</keyword>
<organism evidence="2 3">
    <name type="scientific">Albidovulum litorale</name>
    <dbReference type="NCBI Taxonomy" id="2984134"/>
    <lineage>
        <taxon>Bacteria</taxon>
        <taxon>Pseudomonadati</taxon>
        <taxon>Pseudomonadota</taxon>
        <taxon>Alphaproteobacteria</taxon>
        <taxon>Rhodobacterales</taxon>
        <taxon>Paracoccaceae</taxon>
        <taxon>Albidovulum</taxon>
    </lineage>
</organism>
<feature type="transmembrane region" description="Helical" evidence="1">
    <location>
        <begin position="12"/>
        <end position="33"/>
    </location>
</feature>
<dbReference type="InterPro" id="IPR011051">
    <property type="entry name" value="RmlC_Cupin_sf"/>
</dbReference>
<accession>A0ABT2ZKT8</accession>
<dbReference type="SUPFAM" id="SSF51182">
    <property type="entry name" value="RmlC-like cupins"/>
    <property type="match status" value="1"/>
</dbReference>
<reference evidence="2 3" key="1">
    <citation type="submission" date="2022-10" db="EMBL/GenBank/DDBJ databases">
        <title>Defluviimonas sp. nov., isolated from ocean surface sediments.</title>
        <authorList>
            <person name="He W."/>
            <person name="Wang L."/>
            <person name="Zhang D.-F."/>
        </authorList>
    </citation>
    <scope>NUCLEOTIDE SEQUENCE [LARGE SCALE GENOMIC DNA]</scope>
    <source>
        <strain evidence="2 3">WL0050</strain>
    </source>
</reference>
<keyword evidence="1" id="KW-0812">Transmembrane</keyword>
<dbReference type="EMBL" id="JAOWKZ010000001">
    <property type="protein sequence ID" value="MCV2871351.1"/>
    <property type="molecule type" value="Genomic_DNA"/>
</dbReference>
<keyword evidence="3" id="KW-1185">Reference proteome</keyword>
<gene>
    <name evidence="2" type="ORF">OEZ71_03485</name>
</gene>
<keyword evidence="1" id="KW-0472">Membrane</keyword>
<dbReference type="RefSeq" id="WP_263738526.1">
    <property type="nucleotide sequence ID" value="NZ_JAOWKZ010000001.1"/>
</dbReference>
<evidence type="ECO:0000313" key="2">
    <source>
        <dbReference type="EMBL" id="MCV2871351.1"/>
    </source>
</evidence>
<proteinExistence type="predicted"/>
<dbReference type="InterPro" id="IPR014710">
    <property type="entry name" value="RmlC-like_jellyroll"/>
</dbReference>
<name>A0ABT2ZKT8_9RHOB</name>
<evidence type="ECO:0000313" key="3">
    <source>
        <dbReference type="Proteomes" id="UP001652564"/>
    </source>
</evidence>
<protein>
    <submittedName>
        <fullName evidence="2">Cupin domain-containing protein</fullName>
    </submittedName>
</protein>